<sequence>MSELEQYEVIHPFVERDFAQSDEAQRFFYAHEIANGGIRDVLQAQISPGRVQQKMNMLLKQHSRMRFHADSRNFGDVAGYEDPAISTMKLTIANTIGSLQILFRLAESHGAVPPFLIHDMHMRFVDFGFAEEGDDLFYGRALAGDDVDLSRQSFVVTAQDIYTQQDYTLLIPFDQMEKVINDYIRPKKVGLPFSERHTGLHDDLDAIVAELNSIKNPYFSNLVQYTIIAGENRAFMLEQAERLGIATNNTHLAYHTGHNYAHTFLIQRAIQDQLADQSTRRGTKRRVRKQINNRLDNTIARAEEISPLYHHVLTRLDRNNVQEVLGGLMEVKLMNAVNLLQSVVAVMRGLDPAVISYTDLHEHVLQSLAIQRSGDRATLQLHQQREHIREVLSIFGTLTTLKGGTRELLDEYMPIF</sequence>
<organism evidence="1 2">
    <name type="scientific">Candidatus Dojkabacteria bacterium</name>
    <dbReference type="NCBI Taxonomy" id="2099670"/>
    <lineage>
        <taxon>Bacteria</taxon>
        <taxon>Candidatus Dojkabacteria</taxon>
    </lineage>
</organism>
<reference evidence="1" key="1">
    <citation type="submission" date="2020-04" db="EMBL/GenBank/DDBJ databases">
        <authorList>
            <person name="Zhang T."/>
        </authorList>
    </citation>
    <scope>NUCLEOTIDE SEQUENCE</scope>
    <source>
        <strain evidence="1">HKST-UBA14</strain>
    </source>
</reference>
<protein>
    <submittedName>
        <fullName evidence="1">Uncharacterized protein</fullName>
    </submittedName>
</protein>
<evidence type="ECO:0000313" key="2">
    <source>
        <dbReference type="Proteomes" id="UP000783287"/>
    </source>
</evidence>
<dbReference type="AlphaFoldDB" id="A0A955L4M5"/>
<reference evidence="1" key="2">
    <citation type="journal article" date="2021" name="Microbiome">
        <title>Successional dynamics and alternative stable states in a saline activated sludge microbial community over 9 years.</title>
        <authorList>
            <person name="Wang Y."/>
            <person name="Ye J."/>
            <person name="Ju F."/>
            <person name="Liu L."/>
            <person name="Boyd J.A."/>
            <person name="Deng Y."/>
            <person name="Parks D.H."/>
            <person name="Jiang X."/>
            <person name="Yin X."/>
            <person name="Woodcroft B.J."/>
            <person name="Tyson G.W."/>
            <person name="Hugenholtz P."/>
            <person name="Polz M.F."/>
            <person name="Zhang T."/>
        </authorList>
    </citation>
    <scope>NUCLEOTIDE SEQUENCE</scope>
    <source>
        <strain evidence="1">HKST-UBA14</strain>
    </source>
</reference>
<dbReference type="Proteomes" id="UP000783287">
    <property type="component" value="Unassembled WGS sequence"/>
</dbReference>
<comment type="caution">
    <text evidence="1">The sequence shown here is derived from an EMBL/GenBank/DDBJ whole genome shotgun (WGS) entry which is preliminary data.</text>
</comment>
<dbReference type="EMBL" id="JAGQLK010000016">
    <property type="protein sequence ID" value="MCA9382969.1"/>
    <property type="molecule type" value="Genomic_DNA"/>
</dbReference>
<name>A0A955L4M5_9BACT</name>
<evidence type="ECO:0000313" key="1">
    <source>
        <dbReference type="EMBL" id="MCA9382969.1"/>
    </source>
</evidence>
<accession>A0A955L4M5</accession>
<gene>
    <name evidence="1" type="ORF">KC909_01260</name>
</gene>
<proteinExistence type="predicted"/>